<organism evidence="8 9">
    <name type="scientific">Tetrahymena thermophila (strain SB210)</name>
    <dbReference type="NCBI Taxonomy" id="312017"/>
    <lineage>
        <taxon>Eukaryota</taxon>
        <taxon>Sar</taxon>
        <taxon>Alveolata</taxon>
        <taxon>Ciliophora</taxon>
        <taxon>Intramacronucleata</taxon>
        <taxon>Oligohymenophorea</taxon>
        <taxon>Hymenostomatida</taxon>
        <taxon>Tetrahymenina</taxon>
        <taxon>Tetrahymenidae</taxon>
        <taxon>Tetrahymena</taxon>
    </lineage>
</organism>
<reference evidence="9" key="1">
    <citation type="journal article" date="2006" name="PLoS Biol.">
        <title>Macronuclear genome sequence of the ciliate Tetrahymena thermophila, a model eukaryote.</title>
        <authorList>
            <person name="Eisen J.A."/>
            <person name="Coyne R.S."/>
            <person name="Wu M."/>
            <person name="Wu D."/>
            <person name="Thiagarajan M."/>
            <person name="Wortman J.R."/>
            <person name="Badger J.H."/>
            <person name="Ren Q."/>
            <person name="Amedeo P."/>
            <person name="Jones K.M."/>
            <person name="Tallon L.J."/>
            <person name="Delcher A.L."/>
            <person name="Salzberg S.L."/>
            <person name="Silva J.C."/>
            <person name="Haas B.J."/>
            <person name="Majoros W.H."/>
            <person name="Farzad M."/>
            <person name="Carlton J.M."/>
            <person name="Smith R.K. Jr."/>
            <person name="Garg J."/>
            <person name="Pearlman R.E."/>
            <person name="Karrer K.M."/>
            <person name="Sun L."/>
            <person name="Manning G."/>
            <person name="Elde N.C."/>
            <person name="Turkewitz A.P."/>
            <person name="Asai D.J."/>
            <person name="Wilkes D.E."/>
            <person name="Wang Y."/>
            <person name="Cai H."/>
            <person name="Collins K."/>
            <person name="Stewart B.A."/>
            <person name="Lee S.R."/>
            <person name="Wilamowska K."/>
            <person name="Weinberg Z."/>
            <person name="Ruzzo W.L."/>
            <person name="Wloga D."/>
            <person name="Gaertig J."/>
            <person name="Frankel J."/>
            <person name="Tsao C.-C."/>
            <person name="Gorovsky M.A."/>
            <person name="Keeling P.J."/>
            <person name="Waller R.F."/>
            <person name="Patron N.J."/>
            <person name="Cherry J.M."/>
            <person name="Stover N.A."/>
            <person name="Krieger C.J."/>
            <person name="del Toro C."/>
            <person name="Ryder H.F."/>
            <person name="Williamson S.C."/>
            <person name="Barbeau R.A."/>
            <person name="Hamilton E.P."/>
            <person name="Orias E."/>
        </authorList>
    </citation>
    <scope>NUCLEOTIDE SEQUENCE [LARGE SCALE GENOMIC DNA]</scope>
    <source>
        <strain evidence="9">SB210</strain>
    </source>
</reference>
<dbReference type="AlphaFoldDB" id="Q22GD2"/>
<dbReference type="PRINTS" id="PR01657">
    <property type="entry name" value="MCMFAMILY"/>
</dbReference>
<dbReference type="InterPro" id="IPR033762">
    <property type="entry name" value="MCM_OB"/>
</dbReference>
<proteinExistence type="inferred from homology"/>
<dbReference type="InterPro" id="IPR001208">
    <property type="entry name" value="MCM_dom"/>
</dbReference>
<keyword evidence="9" id="KW-1185">Reference proteome</keyword>
<evidence type="ECO:0000256" key="5">
    <source>
        <dbReference type="RuleBase" id="RU004070"/>
    </source>
</evidence>
<dbReference type="OrthoDB" id="271325at2759"/>
<dbReference type="GO" id="GO:0005524">
    <property type="term" value="F:ATP binding"/>
    <property type="evidence" value="ECO:0007669"/>
    <property type="project" value="UniProtKB-KW"/>
</dbReference>
<evidence type="ECO:0000313" key="8">
    <source>
        <dbReference type="EMBL" id="EAR84399.3"/>
    </source>
</evidence>
<evidence type="ECO:0000256" key="1">
    <source>
        <dbReference type="ARBA" id="ARBA00012551"/>
    </source>
</evidence>
<dbReference type="eggNOG" id="KOG0477">
    <property type="taxonomic scope" value="Eukaryota"/>
</dbReference>
<feature type="compositionally biased region" description="Low complexity" evidence="6">
    <location>
        <begin position="245"/>
        <end position="255"/>
    </location>
</feature>
<keyword evidence="2 5" id="KW-0547">Nucleotide-binding</keyword>
<dbReference type="GO" id="GO:0017116">
    <property type="term" value="F:single-stranded DNA helicase activity"/>
    <property type="evidence" value="ECO:0007669"/>
    <property type="project" value="TreeGrafter"/>
</dbReference>
<dbReference type="Pfam" id="PF00493">
    <property type="entry name" value="MCM"/>
    <property type="match status" value="1"/>
</dbReference>
<dbReference type="Gene3D" id="2.20.28.10">
    <property type="match status" value="1"/>
</dbReference>
<dbReference type="KEGG" id="tet:TTHERM_00703910"/>
<dbReference type="EMBL" id="GG662460">
    <property type="protein sequence ID" value="EAR84399.3"/>
    <property type="molecule type" value="Genomic_DNA"/>
</dbReference>
<comment type="similarity">
    <text evidence="5">Belongs to the MCM family.</text>
</comment>
<feature type="region of interest" description="Disordered" evidence="6">
    <location>
        <begin position="239"/>
        <end position="268"/>
    </location>
</feature>
<dbReference type="InterPro" id="IPR018525">
    <property type="entry name" value="MCM_CS"/>
</dbReference>
<evidence type="ECO:0000259" key="7">
    <source>
        <dbReference type="PROSITE" id="PS50051"/>
    </source>
</evidence>
<dbReference type="GO" id="GO:0005634">
    <property type="term" value="C:nucleus"/>
    <property type="evidence" value="ECO:0007669"/>
    <property type="project" value="UniProtKB-SubCell"/>
</dbReference>
<evidence type="ECO:0000256" key="4">
    <source>
        <dbReference type="ARBA" id="ARBA00023125"/>
    </source>
</evidence>
<dbReference type="PROSITE" id="PS00847">
    <property type="entry name" value="MCM_1"/>
    <property type="match status" value="1"/>
</dbReference>
<dbReference type="GO" id="GO:0042555">
    <property type="term" value="C:MCM complex"/>
    <property type="evidence" value="ECO:0007669"/>
    <property type="project" value="TreeGrafter"/>
</dbReference>
<dbReference type="SMART" id="SM00350">
    <property type="entry name" value="MCM"/>
    <property type="match status" value="1"/>
</dbReference>
<dbReference type="GO" id="GO:0003697">
    <property type="term" value="F:single-stranded DNA binding"/>
    <property type="evidence" value="ECO:0007669"/>
    <property type="project" value="TreeGrafter"/>
</dbReference>
<keyword evidence="4 5" id="KW-0238">DNA-binding</keyword>
<dbReference type="SMART" id="SM00382">
    <property type="entry name" value="AAA"/>
    <property type="match status" value="1"/>
</dbReference>
<evidence type="ECO:0000313" key="9">
    <source>
        <dbReference type="Proteomes" id="UP000009168"/>
    </source>
</evidence>
<dbReference type="PROSITE" id="PS50051">
    <property type="entry name" value="MCM_2"/>
    <property type="match status" value="1"/>
</dbReference>
<dbReference type="PANTHER" id="PTHR11630">
    <property type="entry name" value="DNA REPLICATION LICENSING FACTOR MCM FAMILY MEMBER"/>
    <property type="match status" value="1"/>
</dbReference>
<dbReference type="GeneID" id="7830309"/>
<dbReference type="InParanoid" id="Q22GD2"/>
<name>Q22GD2_TETTS</name>
<dbReference type="InterPro" id="IPR027417">
    <property type="entry name" value="P-loop_NTPase"/>
</dbReference>
<dbReference type="Gene3D" id="3.40.50.300">
    <property type="entry name" value="P-loop containing nucleotide triphosphate hydrolases"/>
    <property type="match status" value="1"/>
</dbReference>
<dbReference type="SUPFAM" id="SSF52540">
    <property type="entry name" value="P-loop containing nucleoside triphosphate hydrolases"/>
    <property type="match status" value="1"/>
</dbReference>
<keyword evidence="3 5" id="KW-0067">ATP-binding</keyword>
<dbReference type="InterPro" id="IPR031327">
    <property type="entry name" value="MCM"/>
</dbReference>
<evidence type="ECO:0000256" key="6">
    <source>
        <dbReference type="SAM" id="MobiDB-lite"/>
    </source>
</evidence>
<dbReference type="HOGENOM" id="CLU_000995_7_2_1"/>
<dbReference type="RefSeq" id="XP_001032062.3">
    <property type="nucleotide sequence ID" value="XM_001032062.3"/>
</dbReference>
<dbReference type="EC" id="3.6.4.12" evidence="1"/>
<dbReference type="GO" id="GO:0016787">
    <property type="term" value="F:hydrolase activity"/>
    <property type="evidence" value="ECO:0007669"/>
    <property type="project" value="UniProtKB-KW"/>
</dbReference>
<dbReference type="GO" id="GO:0006260">
    <property type="term" value="P:DNA replication"/>
    <property type="evidence" value="ECO:0007669"/>
    <property type="project" value="InterPro"/>
</dbReference>
<dbReference type="PANTHER" id="PTHR11630:SF48">
    <property type="entry name" value="DNA HELICASE MCM9"/>
    <property type="match status" value="1"/>
</dbReference>
<sequence>MEIERDNQRDDQQIIEYFLENYRRDIRLLMRRIDPSIYYNFSVNMIEFFDRFPESANKFFQKPLEMKSLLEESIVASQKQYAIDYATTDKYDEDDELFDAVQEISDDLGQELSVKEFVFVQFVNIPYTKDVYKTNLTDIGSNDINKLVIVSGTVIRTSTRKVLQKSKQFKCSNCEQEYVFKAEHENYGVFQTNSIKCNKLITVEKKNNPFYNLMLDIKRNINPNNNNNYRNRQQNNYEGDEINEEGNNNSNSRNNPAQNKTEQRKCGSQKFEAVDGTEICIDYQEIRIQEPFKTLKPGNIPKTMWVILESNLVDQMKAGDDAIITGILIKRWKKATKDSRPEVSLCIIANSIQIKNYQKNLNDKDKNQLKSTLEEELDNFYKKQRDLTTEIAARNQLIQSSCPDIFEKNDIKLAVLLCLIGGVSRIENNTRIRGQCHMMLVGEPGTGKSQILKYATKLSNRSVFTTGIGSTSAGLTVSFTKEQGGEWIMEAGALVLADMGVCCIDEFNLIKKGDHDSVLEAMEQQTISASKAGITSKLNSRTTILAACNPILPGQRYQTSVDITENTGLQSPLLSRFDLIFIVKDIVNYDADSEACEFILERFMKKEDRTMNYQRSESLWEIEKLREYINLVQNKFEPTITSDASQLIQKYYQHLRSIELLHSKTTIRALESLVRLCQAHSRLMYRDKVEVFDAICVITLQECSYFTGLLENLDPLEYILLDEDKYEEIEHVIKNNLRFISQP</sequence>
<dbReference type="STRING" id="312017.Q22GD2"/>
<accession>Q22GD2</accession>
<dbReference type="GO" id="GO:0000724">
    <property type="term" value="P:double-strand break repair via homologous recombination"/>
    <property type="evidence" value="ECO:0007669"/>
    <property type="project" value="TreeGrafter"/>
</dbReference>
<protein>
    <recommendedName>
        <fullName evidence="1">DNA helicase</fullName>
        <ecNumber evidence="1">3.6.4.12</ecNumber>
    </recommendedName>
</protein>
<dbReference type="Proteomes" id="UP000009168">
    <property type="component" value="Unassembled WGS sequence"/>
</dbReference>
<dbReference type="InterPro" id="IPR041562">
    <property type="entry name" value="MCM_lid"/>
</dbReference>
<dbReference type="SUPFAM" id="SSF50249">
    <property type="entry name" value="Nucleic acid-binding proteins"/>
    <property type="match status" value="1"/>
</dbReference>
<feature type="domain" description="MCM C-terminal AAA(+) ATPase" evidence="7">
    <location>
        <begin position="393"/>
        <end position="599"/>
    </location>
</feature>
<dbReference type="InterPro" id="IPR003593">
    <property type="entry name" value="AAA+_ATPase"/>
</dbReference>
<gene>
    <name evidence="8" type="ORF">TTHERM_00703910</name>
</gene>
<dbReference type="InterPro" id="IPR012340">
    <property type="entry name" value="NA-bd_OB-fold"/>
</dbReference>
<evidence type="ECO:0000256" key="2">
    <source>
        <dbReference type="ARBA" id="ARBA00022741"/>
    </source>
</evidence>
<dbReference type="Pfam" id="PF17207">
    <property type="entry name" value="MCM_OB"/>
    <property type="match status" value="1"/>
</dbReference>
<evidence type="ECO:0000256" key="3">
    <source>
        <dbReference type="ARBA" id="ARBA00022840"/>
    </source>
</evidence>
<dbReference type="Pfam" id="PF17855">
    <property type="entry name" value="MCM_lid"/>
    <property type="match status" value="1"/>
</dbReference>
<dbReference type="Gene3D" id="2.40.50.140">
    <property type="entry name" value="Nucleic acid-binding proteins"/>
    <property type="match status" value="2"/>
</dbReference>